<dbReference type="Proteomes" id="UP001172791">
    <property type="component" value="Unassembled WGS sequence"/>
</dbReference>
<accession>A0AAW7MQR8</accession>
<protein>
    <recommendedName>
        <fullName evidence="5">Type I restriction endonuclease subunit M</fullName>
    </recommendedName>
</protein>
<dbReference type="Proteomes" id="UP001172788">
    <property type="component" value="Unassembled WGS sequence"/>
</dbReference>
<evidence type="ECO:0000313" key="2">
    <source>
        <dbReference type="EMBL" id="MDN4580303.1"/>
    </source>
</evidence>
<reference evidence="1" key="1">
    <citation type="submission" date="2018-04" db="EMBL/GenBank/DDBJ databases">
        <authorList>
            <person name="Jy Z."/>
        </authorList>
    </citation>
    <scope>NUCLEOTIDE SEQUENCE</scope>
    <source>
        <strain evidence="2">AS13</strain>
        <strain evidence="1">LA18</strain>
    </source>
</reference>
<keyword evidence="3" id="KW-1185">Reference proteome</keyword>
<sequence>MKNEQPKESRFPPGNILETTGAIEVLNRFGANVLELLECHVSGDWGVVCAADALLNEEAVFSESRILSAYEIGPRKERVWIITEADRSATTILTPVEY</sequence>
<gene>
    <name evidence="1" type="ORF">DBA34_16240</name>
    <name evidence="2" type="ORF">DBB29_19545</name>
</gene>
<organism evidence="1 4">
    <name type="scientific">Pandoraea cepalis</name>
    <dbReference type="NCBI Taxonomy" id="2508294"/>
    <lineage>
        <taxon>Bacteria</taxon>
        <taxon>Pseudomonadati</taxon>
        <taxon>Pseudomonadota</taxon>
        <taxon>Betaproteobacteria</taxon>
        <taxon>Burkholderiales</taxon>
        <taxon>Burkholderiaceae</taxon>
        <taxon>Pandoraea</taxon>
    </lineage>
</organism>
<dbReference type="EMBL" id="QAID01000043">
    <property type="protein sequence ID" value="MDN4580303.1"/>
    <property type="molecule type" value="Genomic_DNA"/>
</dbReference>
<dbReference type="RefSeq" id="WP_301235491.1">
    <property type="nucleotide sequence ID" value="NZ_QAIC01000040.1"/>
</dbReference>
<dbReference type="AlphaFoldDB" id="A0AAW7MQR8"/>
<name>A0AAW7MQR8_9BURK</name>
<comment type="caution">
    <text evidence="1">The sequence shown here is derived from an EMBL/GenBank/DDBJ whole genome shotgun (WGS) entry which is preliminary data.</text>
</comment>
<evidence type="ECO:0000313" key="3">
    <source>
        <dbReference type="Proteomes" id="UP001172788"/>
    </source>
</evidence>
<proteinExistence type="predicted"/>
<evidence type="ECO:0000313" key="1">
    <source>
        <dbReference type="EMBL" id="MDN4574800.1"/>
    </source>
</evidence>
<dbReference type="EMBL" id="QAIC01000040">
    <property type="protein sequence ID" value="MDN4574800.1"/>
    <property type="molecule type" value="Genomic_DNA"/>
</dbReference>
<evidence type="ECO:0008006" key="5">
    <source>
        <dbReference type="Google" id="ProtNLM"/>
    </source>
</evidence>
<evidence type="ECO:0000313" key="4">
    <source>
        <dbReference type="Proteomes" id="UP001172791"/>
    </source>
</evidence>